<keyword evidence="3" id="KW-1185">Reference proteome</keyword>
<gene>
    <name evidence="2" type="ORF">Adt_11531</name>
</gene>
<dbReference type="AlphaFoldDB" id="A0ABD1UNI6"/>
<protein>
    <submittedName>
        <fullName evidence="2">Uncharacterized protein</fullName>
    </submittedName>
</protein>
<organism evidence="2 3">
    <name type="scientific">Abeliophyllum distichum</name>
    <dbReference type="NCBI Taxonomy" id="126358"/>
    <lineage>
        <taxon>Eukaryota</taxon>
        <taxon>Viridiplantae</taxon>
        <taxon>Streptophyta</taxon>
        <taxon>Embryophyta</taxon>
        <taxon>Tracheophyta</taxon>
        <taxon>Spermatophyta</taxon>
        <taxon>Magnoliopsida</taxon>
        <taxon>eudicotyledons</taxon>
        <taxon>Gunneridae</taxon>
        <taxon>Pentapetalae</taxon>
        <taxon>asterids</taxon>
        <taxon>lamiids</taxon>
        <taxon>Lamiales</taxon>
        <taxon>Oleaceae</taxon>
        <taxon>Forsythieae</taxon>
        <taxon>Abeliophyllum</taxon>
    </lineage>
</organism>
<comment type="caution">
    <text evidence="2">The sequence shown here is derived from an EMBL/GenBank/DDBJ whole genome shotgun (WGS) entry which is preliminary data.</text>
</comment>
<dbReference type="Proteomes" id="UP001604336">
    <property type="component" value="Unassembled WGS sequence"/>
</dbReference>
<evidence type="ECO:0000313" key="2">
    <source>
        <dbReference type="EMBL" id="KAL2526477.1"/>
    </source>
</evidence>
<evidence type="ECO:0000313" key="3">
    <source>
        <dbReference type="Proteomes" id="UP001604336"/>
    </source>
</evidence>
<proteinExistence type="predicted"/>
<accession>A0ABD1UNI6</accession>
<evidence type="ECO:0000256" key="1">
    <source>
        <dbReference type="SAM" id="MobiDB-lite"/>
    </source>
</evidence>
<name>A0ABD1UNI6_9LAMI</name>
<feature type="region of interest" description="Disordered" evidence="1">
    <location>
        <begin position="1"/>
        <end position="22"/>
    </location>
</feature>
<reference evidence="3" key="1">
    <citation type="submission" date="2024-07" db="EMBL/GenBank/DDBJ databases">
        <title>Two chromosome-level genome assemblies of Korean endemic species Abeliophyllum distichum and Forsythia ovata (Oleaceae).</title>
        <authorList>
            <person name="Jang H."/>
        </authorList>
    </citation>
    <scope>NUCLEOTIDE SEQUENCE [LARGE SCALE GENOMIC DNA]</scope>
</reference>
<dbReference type="EMBL" id="JBFOLK010000003">
    <property type="protein sequence ID" value="KAL2526477.1"/>
    <property type="molecule type" value="Genomic_DNA"/>
</dbReference>
<sequence length="128" mass="14546">MSVKVSEEEASSYLGDGTSSPVSPSMANVLPIYSVDTSTGEEMLICSNPRLTEGVDPFRTNPIRWAAMDVSSIMVDEDMRLLRESYRIPSDIGLMTVYQPRKLLKKKDKEEELGWYYFYPWGAHKPTE</sequence>